<accession>A0A0U2YPT6</accession>
<dbReference type="InterPro" id="IPR005094">
    <property type="entry name" value="Endonuclease_MobA/VirD2"/>
</dbReference>
<dbReference type="Pfam" id="PF03432">
    <property type="entry name" value="Relaxase"/>
    <property type="match status" value="1"/>
</dbReference>
<keyword evidence="2" id="KW-0614">Plasmid</keyword>
<gene>
    <name evidence="2" type="ORF">AUC51_00020</name>
</gene>
<dbReference type="RefSeq" id="WP_000246202.1">
    <property type="nucleotide sequence ID" value="NZ_CFIK01000014.1"/>
</dbReference>
<name>A0A0U2YPT6_STAAU</name>
<reference evidence="2" key="1">
    <citation type="journal article" date="2016" name="Appl. Environ. Microbiol.">
        <title>Next-Generation Sequencing Confirms Presumed Nosocomial Transmission of Livestock-Associated Methicillin-Resistant Staphylococcus aureus in the Netherlands.</title>
        <authorList>
            <person name="Bosch T."/>
            <person name="Witteveen S."/>
            <person name="Haenen A."/>
            <person name="Landman F."/>
            <person name="Schouls L.M."/>
        </authorList>
    </citation>
    <scope>NUCLEOTIDE SEQUENCE [LARGE SCALE GENOMIC DNA]</scope>
    <source>
        <strain evidence="2">RIVM4390</strain>
        <plasmid evidence="2">pRIVM4390</plasmid>
    </source>
</reference>
<proteinExistence type="predicted"/>
<dbReference type="OMA" id="DLNDEIC"/>
<organism evidence="2">
    <name type="scientific">Staphylococcus aureus</name>
    <dbReference type="NCBI Taxonomy" id="1280"/>
    <lineage>
        <taxon>Bacteria</taxon>
        <taxon>Bacillati</taxon>
        <taxon>Bacillota</taxon>
        <taxon>Bacilli</taxon>
        <taxon>Bacillales</taxon>
        <taxon>Staphylococcaceae</taxon>
        <taxon>Staphylococcus</taxon>
    </lineage>
</organism>
<evidence type="ECO:0000313" key="2">
    <source>
        <dbReference type="EMBL" id="ALS73694.1"/>
    </source>
</evidence>
<dbReference type="AlphaFoldDB" id="A0A0U2YPT6"/>
<sequence>MATTKLGNTKSASRAINYAEERAEEKSGLNCDVDYAKSYFKQTRALYGKENGVQAHTVIQSFKPGEVTAKECNEIGLELAKKIAPDYQVAVYTHTDKDHYHNHIIINSVNLETGNKYQSNKEQRDFIKKANDQLCEERGLSVPEKSSEIRYTLAEQNMIDKDKRSWKNDIRMAVEETKDNAVDFEEFNTLLKEKGVEITRVTKNNVTYRHIEEDKKVRGNKLGDSYDKGVIENGFAIEKFRREREEEREYDEYADTFEVDWDAVAENSEDLRKRRIARTEETKQASNKIYIRDERTTGLERKGIAGNQVEFEKDDGGLSR</sequence>
<geneLocation type="plasmid" evidence="2">
    <name>pRIVM4390</name>
</geneLocation>
<protein>
    <submittedName>
        <fullName evidence="2">Protein rlx</fullName>
    </submittedName>
</protein>
<evidence type="ECO:0000259" key="1">
    <source>
        <dbReference type="Pfam" id="PF03432"/>
    </source>
</evidence>
<feature type="domain" description="MobA/VirD2-like nuclease" evidence="1">
    <location>
        <begin position="20"/>
        <end position="140"/>
    </location>
</feature>
<dbReference type="EMBL" id="CP013623">
    <property type="protein sequence ID" value="ALS73694.1"/>
    <property type="molecule type" value="Genomic_DNA"/>
</dbReference>